<sequence length="173" mass="20215">MTLKQKIQKELGETVKQREKLKVSVLRFLLAALLNKEKEKRLKIAREKEEGGEKFSEKELIEKSQLEDEEVIEVISSEIKKVKESILEFEKGGRKDLVEKEKKELEIFKRYLPKQLSEEEIKKIAREVIQKVEAKEIKDFGKVMAELMPRVKGRVEGDEVSKIVKSLLEFSND</sequence>
<dbReference type="InterPro" id="IPR019004">
    <property type="entry name" value="YqeY/Aim41"/>
</dbReference>
<dbReference type="SUPFAM" id="SSF89095">
    <property type="entry name" value="GatB/YqeY motif"/>
    <property type="match status" value="1"/>
</dbReference>
<dbReference type="Gene3D" id="1.10.1510.10">
    <property type="entry name" value="Uncharacterised protein YqeY/AIM41 PF09424, N-terminal domain"/>
    <property type="match status" value="1"/>
</dbReference>
<dbReference type="Gene3D" id="1.10.10.410">
    <property type="match status" value="1"/>
</dbReference>
<evidence type="ECO:0000313" key="1">
    <source>
        <dbReference type="EMBL" id="PIV12841.1"/>
    </source>
</evidence>
<proteinExistence type="predicted"/>
<evidence type="ECO:0000313" key="2">
    <source>
        <dbReference type="Proteomes" id="UP000230324"/>
    </source>
</evidence>
<dbReference type="AlphaFoldDB" id="A0A2M7BYU3"/>
<keyword evidence="1" id="KW-0808">Transferase</keyword>
<dbReference type="InterPro" id="IPR023168">
    <property type="entry name" value="GatB_Yqey_C_2"/>
</dbReference>
<name>A0A2M7BYU3_9BACT</name>
<dbReference type="EMBL" id="PEUV01000007">
    <property type="protein sequence ID" value="PIV12841.1"/>
    <property type="molecule type" value="Genomic_DNA"/>
</dbReference>
<accession>A0A2M7BYU3</accession>
<dbReference type="PANTHER" id="PTHR28055">
    <property type="entry name" value="ALTERED INHERITANCE OF MITOCHONDRIA PROTEIN 41, MITOCHONDRIAL"/>
    <property type="match status" value="1"/>
</dbReference>
<protein>
    <submittedName>
        <fullName evidence="1">Glutamyl-tRNA amidotransferase</fullName>
    </submittedName>
</protein>
<dbReference type="Proteomes" id="UP000230324">
    <property type="component" value="Unassembled WGS sequence"/>
</dbReference>
<dbReference type="GO" id="GO:0016740">
    <property type="term" value="F:transferase activity"/>
    <property type="evidence" value="ECO:0007669"/>
    <property type="project" value="UniProtKB-KW"/>
</dbReference>
<dbReference type="PANTHER" id="PTHR28055:SF1">
    <property type="entry name" value="ALTERED INHERITANCE OF MITOCHONDRIA PROTEIN 41, MITOCHONDRIAL"/>
    <property type="match status" value="1"/>
</dbReference>
<organism evidence="1 2">
    <name type="scientific">Candidatus Nealsonbacteria bacterium CG03_land_8_20_14_0_80_36_12</name>
    <dbReference type="NCBI Taxonomy" id="1974701"/>
    <lineage>
        <taxon>Bacteria</taxon>
        <taxon>Candidatus Nealsoniibacteriota</taxon>
    </lineage>
</organism>
<dbReference type="GO" id="GO:0016884">
    <property type="term" value="F:carbon-nitrogen ligase activity, with glutamine as amido-N-donor"/>
    <property type="evidence" value="ECO:0007669"/>
    <property type="project" value="InterPro"/>
</dbReference>
<comment type="caution">
    <text evidence="1">The sequence shown here is derived from an EMBL/GenBank/DDBJ whole genome shotgun (WGS) entry which is preliminary data.</text>
</comment>
<dbReference type="Pfam" id="PF09424">
    <property type="entry name" value="YqeY"/>
    <property type="match status" value="1"/>
</dbReference>
<reference evidence="2" key="1">
    <citation type="submission" date="2017-09" db="EMBL/GenBank/DDBJ databases">
        <title>Depth-based differentiation of microbial function through sediment-hosted aquifers and enrichment of novel symbionts in the deep terrestrial subsurface.</title>
        <authorList>
            <person name="Probst A.J."/>
            <person name="Ladd B."/>
            <person name="Jarett J.K."/>
            <person name="Geller-Mcgrath D.E."/>
            <person name="Sieber C.M.K."/>
            <person name="Emerson J.B."/>
            <person name="Anantharaman K."/>
            <person name="Thomas B.C."/>
            <person name="Malmstrom R."/>
            <person name="Stieglmeier M."/>
            <person name="Klingl A."/>
            <person name="Woyke T."/>
            <person name="Ryan C.M."/>
            <person name="Banfield J.F."/>
        </authorList>
    </citation>
    <scope>NUCLEOTIDE SEQUENCE [LARGE SCALE GENOMIC DNA]</scope>
</reference>
<gene>
    <name evidence="1" type="ORF">COS47_00385</name>
</gene>
<dbReference type="InterPro" id="IPR003789">
    <property type="entry name" value="Asn/Gln_tRNA_amidoTrase-B-like"/>
</dbReference>
<dbReference type="InterPro" id="IPR042184">
    <property type="entry name" value="YqeY/Aim41_N"/>
</dbReference>